<comment type="subcellular location">
    <subcellularLocation>
        <location evidence="3">Mitochondrion</location>
    </subcellularLocation>
</comment>
<evidence type="ECO:0000256" key="9">
    <source>
        <dbReference type="ARBA" id="ARBA00022801"/>
    </source>
</evidence>
<keyword evidence="12" id="KW-0809">Transit peptide</keyword>
<dbReference type="InterPro" id="IPR031595">
    <property type="entry name" value="PRORP_C"/>
</dbReference>
<evidence type="ECO:0000313" key="17">
    <source>
        <dbReference type="EMBL" id="KAK4026031.1"/>
    </source>
</evidence>
<comment type="caution">
    <text evidence="17">The sequence shown here is derived from an EMBL/GenBank/DDBJ whole genome shotgun (WGS) entry which is preliminary data.</text>
</comment>
<dbReference type="InterPro" id="IPR011990">
    <property type="entry name" value="TPR-like_helical_dom_sf"/>
</dbReference>
<keyword evidence="6" id="KW-0819">tRNA processing</keyword>
<comment type="cofactor">
    <cofactor evidence="2">
        <name>Mg(2+)</name>
        <dbReference type="ChEBI" id="CHEBI:18420"/>
    </cofactor>
</comment>
<evidence type="ECO:0000256" key="14">
    <source>
        <dbReference type="ARBA" id="ARBA00044536"/>
    </source>
</evidence>
<keyword evidence="7" id="KW-0540">Nuclease</keyword>
<evidence type="ECO:0000256" key="13">
    <source>
        <dbReference type="ARBA" id="ARBA00023128"/>
    </source>
</evidence>
<evidence type="ECO:0000256" key="8">
    <source>
        <dbReference type="ARBA" id="ARBA00022723"/>
    </source>
</evidence>
<feature type="domain" description="PRORP" evidence="16">
    <location>
        <begin position="289"/>
        <end position="521"/>
    </location>
</feature>
<dbReference type="Proteomes" id="UP001234178">
    <property type="component" value="Unassembled WGS sequence"/>
</dbReference>
<reference evidence="17 18" key="1">
    <citation type="journal article" date="2023" name="Nucleic Acids Res.">
        <title>The hologenome of Daphnia magna reveals possible DNA methylation and microbiome-mediated evolution of the host genome.</title>
        <authorList>
            <person name="Chaturvedi A."/>
            <person name="Li X."/>
            <person name="Dhandapani V."/>
            <person name="Marshall H."/>
            <person name="Kissane S."/>
            <person name="Cuenca-Cambronero M."/>
            <person name="Asole G."/>
            <person name="Calvet F."/>
            <person name="Ruiz-Romero M."/>
            <person name="Marangio P."/>
            <person name="Guigo R."/>
            <person name="Rago D."/>
            <person name="Mirbahai L."/>
            <person name="Eastwood N."/>
            <person name="Colbourne J.K."/>
            <person name="Zhou J."/>
            <person name="Mallon E."/>
            <person name="Orsini L."/>
        </authorList>
    </citation>
    <scope>NUCLEOTIDE SEQUENCE [LARGE SCALE GENOMIC DNA]</scope>
    <source>
        <strain evidence="17">LRV0_1</strain>
    </source>
</reference>
<organism evidence="17 18">
    <name type="scientific">Daphnia magna</name>
    <dbReference type="NCBI Taxonomy" id="35525"/>
    <lineage>
        <taxon>Eukaryota</taxon>
        <taxon>Metazoa</taxon>
        <taxon>Ecdysozoa</taxon>
        <taxon>Arthropoda</taxon>
        <taxon>Crustacea</taxon>
        <taxon>Branchiopoda</taxon>
        <taxon>Diplostraca</taxon>
        <taxon>Cladocera</taxon>
        <taxon>Anomopoda</taxon>
        <taxon>Daphniidae</taxon>
        <taxon>Daphnia</taxon>
    </lineage>
</organism>
<comment type="catalytic activity">
    <reaction evidence="1">
        <text>Endonucleolytic cleavage of RNA, removing 5'-extranucleotides from tRNA precursor.</text>
        <dbReference type="EC" id="3.1.26.5"/>
    </reaction>
</comment>
<sequence length="528" mass="61098">MSRTLLSNFLALHLSRTFHLKSTYATFKNRKATNENVPKLLSQHVPHVNPFESEMEQFIKTTHSLTGIHQFQENIISKYNSKLLTKESFDAIFMRMCLACRNYQLGKQFLHHIDQAGRQANTATLGKFLSLCYFCSAEVEDKSEVEKLCNVLKSHGEYLDAATKESIILGLSITDKWQEGLKLLQEDETAHYSLAMNAMVNCLLSHNHFDSAILWMDKIIAKERPISEFVYEHWLRKCAAHHNCWQIFSDFLVRGGVFLKQPIVQKLKDVLRNRSRDPFLGQFTAIDESTGRCQSCQKVLKNTDITDEEFAALRKRITEKVLLGTDVFLGSKPEEMQRFKELIKTTAPYDIVIDGLNVAYHISTKNRKQSSTKVDALMSVVKYFTNQKLRVLVLTREHLLKGVALQRMKQEAHIFITENLSRDDPFLLCAAVQSKHTKFVSDDLFRDHLFRLADFRLQAIFRLWQRRAQVQIVKIDRNGSVKFHHPPPYRTVSQFADGCWHIPYDDGTPRYSYESPTTWLCLQPKSQA</sequence>
<dbReference type="PANTHER" id="PTHR13547:SF1">
    <property type="entry name" value="MITOCHONDRIAL RIBONUCLEASE P CATALYTIC SUBUNIT"/>
    <property type="match status" value="1"/>
</dbReference>
<dbReference type="EMBL" id="JAOYFB010000038">
    <property type="protein sequence ID" value="KAK4026031.1"/>
    <property type="molecule type" value="Genomic_DNA"/>
</dbReference>
<dbReference type="CDD" id="cd18718">
    <property type="entry name" value="PIN_PRORP"/>
    <property type="match status" value="1"/>
</dbReference>
<evidence type="ECO:0000256" key="10">
    <source>
        <dbReference type="ARBA" id="ARBA00022833"/>
    </source>
</evidence>
<evidence type="ECO:0000256" key="11">
    <source>
        <dbReference type="ARBA" id="ARBA00022842"/>
    </source>
</evidence>
<dbReference type="Gene3D" id="3.40.50.11980">
    <property type="match status" value="1"/>
</dbReference>
<dbReference type="Pfam" id="PF16953">
    <property type="entry name" value="PRORP"/>
    <property type="match status" value="1"/>
</dbReference>
<keyword evidence="8" id="KW-0479">Metal-binding</keyword>
<accession>A0ABR0ALQ0</accession>
<keyword evidence="13" id="KW-0496">Mitochondrion</keyword>
<dbReference type="EC" id="3.1.26.5" evidence="5"/>
<evidence type="ECO:0000313" key="18">
    <source>
        <dbReference type="Proteomes" id="UP001234178"/>
    </source>
</evidence>
<evidence type="ECO:0000256" key="4">
    <source>
        <dbReference type="ARBA" id="ARBA00007626"/>
    </source>
</evidence>
<evidence type="ECO:0000256" key="5">
    <source>
        <dbReference type="ARBA" id="ARBA00012179"/>
    </source>
</evidence>
<evidence type="ECO:0000256" key="6">
    <source>
        <dbReference type="ARBA" id="ARBA00022694"/>
    </source>
</evidence>
<keyword evidence="9" id="KW-0378">Hydrolase</keyword>
<evidence type="ECO:0000256" key="2">
    <source>
        <dbReference type="ARBA" id="ARBA00001946"/>
    </source>
</evidence>
<comment type="similarity">
    <text evidence="4">Belongs to the PPR family. P subfamily.</text>
</comment>
<dbReference type="Gene3D" id="1.25.40.10">
    <property type="entry name" value="Tetratricopeptide repeat domain"/>
    <property type="match status" value="1"/>
</dbReference>
<evidence type="ECO:0000256" key="7">
    <source>
        <dbReference type="ARBA" id="ARBA00022722"/>
    </source>
</evidence>
<gene>
    <name evidence="17" type="ORF">OUZ56_015057</name>
</gene>
<dbReference type="PANTHER" id="PTHR13547">
    <property type="match status" value="1"/>
</dbReference>
<dbReference type="InterPro" id="IPR033495">
    <property type="entry name" value="MRPP3_PIN_dom"/>
</dbReference>
<proteinExistence type="inferred from homology"/>
<keyword evidence="11" id="KW-0460">Magnesium</keyword>
<keyword evidence="18" id="KW-1185">Reference proteome</keyword>
<name>A0ABR0ALQ0_9CRUS</name>
<evidence type="ECO:0000256" key="3">
    <source>
        <dbReference type="ARBA" id="ARBA00004173"/>
    </source>
</evidence>
<keyword evidence="10" id="KW-0862">Zinc</keyword>
<protein>
    <recommendedName>
        <fullName evidence="14">Mitochondrial ribonuclease P catalytic subunit</fullName>
        <ecNumber evidence="5">3.1.26.5</ecNumber>
    </recommendedName>
    <alternativeName>
        <fullName evidence="15">Mitochondrial ribonuclease P protein 3</fullName>
    </alternativeName>
</protein>
<evidence type="ECO:0000259" key="16">
    <source>
        <dbReference type="Pfam" id="PF16953"/>
    </source>
</evidence>
<evidence type="ECO:0000256" key="12">
    <source>
        <dbReference type="ARBA" id="ARBA00022946"/>
    </source>
</evidence>
<evidence type="ECO:0000256" key="15">
    <source>
        <dbReference type="ARBA" id="ARBA00044559"/>
    </source>
</evidence>
<evidence type="ECO:0000256" key="1">
    <source>
        <dbReference type="ARBA" id="ARBA00000928"/>
    </source>
</evidence>